<dbReference type="AlphaFoldDB" id="A0A2W7NH47"/>
<dbReference type="EMBL" id="QKZL01000043">
    <property type="protein sequence ID" value="PZX10592.1"/>
    <property type="molecule type" value="Genomic_DNA"/>
</dbReference>
<dbReference type="Pfam" id="PF00383">
    <property type="entry name" value="dCMP_cyt_deam_1"/>
    <property type="match status" value="1"/>
</dbReference>
<keyword evidence="3" id="KW-1185">Reference proteome</keyword>
<gene>
    <name evidence="2" type="ORF">LX81_04186</name>
</gene>
<dbReference type="InterPro" id="IPR016193">
    <property type="entry name" value="Cytidine_deaminase-like"/>
</dbReference>
<accession>A0A2W7NH47</accession>
<dbReference type="PROSITE" id="PS51747">
    <property type="entry name" value="CYT_DCMP_DEAMINASES_2"/>
    <property type="match status" value="1"/>
</dbReference>
<dbReference type="CDD" id="cd01285">
    <property type="entry name" value="nucleoside_deaminase"/>
    <property type="match status" value="1"/>
</dbReference>
<name>A0A2W7NH47_9RHOB</name>
<evidence type="ECO:0000313" key="3">
    <source>
        <dbReference type="Proteomes" id="UP000248916"/>
    </source>
</evidence>
<comment type="caution">
    <text evidence="2">The sequence shown here is derived from an EMBL/GenBank/DDBJ whole genome shotgun (WGS) entry which is preliminary data.</text>
</comment>
<feature type="domain" description="CMP/dCMP-type deaminase" evidence="1">
    <location>
        <begin position="1"/>
        <end position="142"/>
    </location>
</feature>
<dbReference type="Gene3D" id="3.40.140.10">
    <property type="entry name" value="Cytidine Deaminase, domain 2"/>
    <property type="match status" value="1"/>
</dbReference>
<evidence type="ECO:0000259" key="1">
    <source>
        <dbReference type="PROSITE" id="PS51747"/>
    </source>
</evidence>
<evidence type="ECO:0000313" key="2">
    <source>
        <dbReference type="EMBL" id="PZX10592.1"/>
    </source>
</evidence>
<dbReference type="SUPFAM" id="SSF53927">
    <property type="entry name" value="Cytidine deaminase-like"/>
    <property type="match status" value="1"/>
</dbReference>
<dbReference type="RefSeq" id="WP_111539150.1">
    <property type="nucleotide sequence ID" value="NZ_QKZL01000043.1"/>
</dbReference>
<protein>
    <submittedName>
        <fullName evidence="2">tRNA(Arg) A34 adenosine deaminase TadA</fullName>
    </submittedName>
</protein>
<dbReference type="InterPro" id="IPR002125">
    <property type="entry name" value="CMP_dCMP_dom"/>
</dbReference>
<dbReference type="OrthoDB" id="7768233at2"/>
<proteinExistence type="predicted"/>
<dbReference type="Proteomes" id="UP000248916">
    <property type="component" value="Unassembled WGS sequence"/>
</dbReference>
<dbReference type="GO" id="GO:0003824">
    <property type="term" value="F:catalytic activity"/>
    <property type="evidence" value="ECO:0007669"/>
    <property type="project" value="InterPro"/>
</dbReference>
<sequence>MSQDHAPSDLPHVGAPLLSRLLDVIETEIAPMTARGVEAGNKIFGAALLRKSDLSLVLAETNNEIENPLWHGEMHCLKRFYEQSPRPETRDLIFLSTHEPCSLCLSAITWSGFDNFFYFFSHSDSRDSFAIPHDLRILSEVFGLEDGGYRRRNAYWTAREIRAEIADLDASEREDLEVQARRINRLYDGFSETYQASKAGGIPLD</sequence>
<reference evidence="2 3" key="1">
    <citation type="submission" date="2018-06" db="EMBL/GenBank/DDBJ databases">
        <title>Genomic Encyclopedia of Archaeal and Bacterial Type Strains, Phase II (KMG-II): from individual species to whole genera.</title>
        <authorList>
            <person name="Goeker M."/>
        </authorList>
    </citation>
    <scope>NUCLEOTIDE SEQUENCE [LARGE SCALE GENOMIC DNA]</scope>
    <source>
        <strain evidence="2 3">DSM 22009</strain>
    </source>
</reference>
<organism evidence="2 3">
    <name type="scientific">Palleronia aestuarii</name>
    <dbReference type="NCBI Taxonomy" id="568105"/>
    <lineage>
        <taxon>Bacteria</taxon>
        <taxon>Pseudomonadati</taxon>
        <taxon>Pseudomonadota</taxon>
        <taxon>Alphaproteobacteria</taxon>
        <taxon>Rhodobacterales</taxon>
        <taxon>Roseobacteraceae</taxon>
        <taxon>Palleronia</taxon>
    </lineage>
</organism>